<dbReference type="EMBL" id="JACICD010000005">
    <property type="protein sequence ID" value="MBB3772295.1"/>
    <property type="molecule type" value="Genomic_DNA"/>
</dbReference>
<dbReference type="PROSITE" id="PS50206">
    <property type="entry name" value="RHODANESE_3"/>
    <property type="match status" value="1"/>
</dbReference>
<dbReference type="SMART" id="SM00450">
    <property type="entry name" value="RHOD"/>
    <property type="match status" value="1"/>
</dbReference>
<protein>
    <submittedName>
        <fullName evidence="2">Rhodanese-related sulfurtransferase</fullName>
    </submittedName>
</protein>
<dbReference type="InterPro" id="IPR036873">
    <property type="entry name" value="Rhodanese-like_dom_sf"/>
</dbReference>
<sequence>MMKKGYKQLLAEAEAEITAIDVPQAQALQGRDDVVFVDLRDPRERERDGSIPGAFSCPRGMLEFWLDPESPYAKPIFQQDKRFVFFCASGWRSALATRTAQEMGLADICHLAGGFSAWKTAGGAVEPLAGTRP</sequence>
<dbReference type="GO" id="GO:0004792">
    <property type="term" value="F:thiosulfate-cyanide sulfurtransferase activity"/>
    <property type="evidence" value="ECO:0007669"/>
    <property type="project" value="TreeGrafter"/>
</dbReference>
<dbReference type="InterPro" id="IPR001763">
    <property type="entry name" value="Rhodanese-like_dom"/>
</dbReference>
<keyword evidence="3" id="KW-1185">Reference proteome</keyword>
<dbReference type="Pfam" id="PF00581">
    <property type="entry name" value="Rhodanese"/>
    <property type="match status" value="1"/>
</dbReference>
<gene>
    <name evidence="2" type="ORF">FHS55_002907</name>
</gene>
<dbReference type="AlphaFoldDB" id="A0A839ZC73"/>
<reference evidence="2 3" key="1">
    <citation type="submission" date="2020-08" db="EMBL/GenBank/DDBJ databases">
        <title>Genomic Encyclopedia of Type Strains, Phase IV (KMG-IV): sequencing the most valuable type-strain genomes for metagenomic binning, comparative biology and taxonomic classification.</title>
        <authorList>
            <person name="Goeker M."/>
        </authorList>
    </citation>
    <scope>NUCLEOTIDE SEQUENCE [LARGE SCALE GENOMIC DNA]</scope>
    <source>
        <strain evidence="2 3">DSM 5895</strain>
    </source>
</reference>
<name>A0A839ZC73_9HYPH</name>
<dbReference type="Gene3D" id="3.40.250.10">
    <property type="entry name" value="Rhodanese-like domain"/>
    <property type="match status" value="1"/>
</dbReference>
<evidence type="ECO:0000313" key="2">
    <source>
        <dbReference type="EMBL" id="MBB3772295.1"/>
    </source>
</evidence>
<proteinExistence type="predicted"/>
<feature type="domain" description="Rhodanese" evidence="1">
    <location>
        <begin position="30"/>
        <end position="127"/>
    </location>
</feature>
<keyword evidence="2" id="KW-0808">Transferase</keyword>
<organism evidence="2 3">
    <name type="scientific">Ancylobacter tetraedralis</name>
    <dbReference type="NCBI Taxonomy" id="217068"/>
    <lineage>
        <taxon>Bacteria</taxon>
        <taxon>Pseudomonadati</taxon>
        <taxon>Pseudomonadota</taxon>
        <taxon>Alphaproteobacteria</taxon>
        <taxon>Hyphomicrobiales</taxon>
        <taxon>Xanthobacteraceae</taxon>
        <taxon>Ancylobacter</taxon>
    </lineage>
</organism>
<dbReference type="Proteomes" id="UP000533469">
    <property type="component" value="Unassembled WGS sequence"/>
</dbReference>
<evidence type="ECO:0000259" key="1">
    <source>
        <dbReference type="PROSITE" id="PS50206"/>
    </source>
</evidence>
<accession>A0A839ZC73</accession>
<dbReference type="CDD" id="cd01447">
    <property type="entry name" value="Polysulfide_ST"/>
    <property type="match status" value="1"/>
</dbReference>
<evidence type="ECO:0000313" key="3">
    <source>
        <dbReference type="Proteomes" id="UP000533469"/>
    </source>
</evidence>
<dbReference type="PANTHER" id="PTHR44086">
    <property type="entry name" value="THIOSULFATE SULFURTRANSFERASE RDL2, MITOCHONDRIAL-RELATED"/>
    <property type="match status" value="1"/>
</dbReference>
<comment type="caution">
    <text evidence="2">The sequence shown here is derived from an EMBL/GenBank/DDBJ whole genome shotgun (WGS) entry which is preliminary data.</text>
</comment>
<dbReference type="SUPFAM" id="SSF52821">
    <property type="entry name" value="Rhodanese/Cell cycle control phosphatase"/>
    <property type="match status" value="1"/>
</dbReference>
<dbReference type="PANTHER" id="PTHR44086:SF13">
    <property type="entry name" value="THIOSULFATE SULFURTRANSFERASE PSPE"/>
    <property type="match status" value="1"/>
</dbReference>